<dbReference type="OrthoDB" id="416344at2759"/>
<reference evidence="13" key="1">
    <citation type="submission" date="2025-08" db="UniProtKB">
        <authorList>
            <consortium name="RefSeq"/>
        </authorList>
    </citation>
    <scope>IDENTIFICATION</scope>
    <source>
        <tissue evidence="13">Whole organism</tissue>
    </source>
</reference>
<dbReference type="Gene3D" id="2.120.10.30">
    <property type="entry name" value="TolB, C-terminal domain"/>
    <property type="match status" value="1"/>
</dbReference>
<evidence type="ECO:0000256" key="5">
    <source>
        <dbReference type="ARBA" id="ARBA00012917"/>
    </source>
</evidence>
<evidence type="ECO:0000256" key="6">
    <source>
        <dbReference type="ARBA" id="ARBA00018421"/>
    </source>
</evidence>
<evidence type="ECO:0000256" key="7">
    <source>
        <dbReference type="ARBA" id="ARBA00022490"/>
    </source>
</evidence>
<dbReference type="InterPro" id="IPR001375">
    <property type="entry name" value="Peptidase_S9_cat"/>
</dbReference>
<dbReference type="SUPFAM" id="SSF82171">
    <property type="entry name" value="DPP6 N-terminal domain-like"/>
    <property type="match status" value="1"/>
</dbReference>
<dbReference type="Pfam" id="PF19283">
    <property type="entry name" value="APEH_N"/>
    <property type="match status" value="1"/>
</dbReference>
<dbReference type="GeneID" id="113208151"/>
<dbReference type="InterPro" id="IPR045550">
    <property type="entry name" value="AARE_N"/>
</dbReference>
<evidence type="ECO:0000256" key="3">
    <source>
        <dbReference type="ARBA" id="ARBA00010040"/>
    </source>
</evidence>
<evidence type="ECO:0000313" key="12">
    <source>
        <dbReference type="Proteomes" id="UP000504606"/>
    </source>
</evidence>
<evidence type="ECO:0000259" key="10">
    <source>
        <dbReference type="Pfam" id="PF00326"/>
    </source>
</evidence>
<proteinExistence type="inferred from homology"/>
<dbReference type="Gene3D" id="3.40.50.1820">
    <property type="entry name" value="alpha/beta hydrolase"/>
    <property type="match status" value="1"/>
</dbReference>
<dbReference type="KEGG" id="foc:113208151"/>
<dbReference type="PANTHER" id="PTHR42776:SF4">
    <property type="entry name" value="ACYLAMINO-ACID-RELEASING ENZYME"/>
    <property type="match status" value="1"/>
</dbReference>
<feature type="domain" description="Peptidase S9 prolyl oligopeptidase catalytic" evidence="10">
    <location>
        <begin position="510"/>
        <end position="720"/>
    </location>
</feature>
<dbReference type="GO" id="GO:0008242">
    <property type="term" value="F:omega peptidase activity"/>
    <property type="evidence" value="ECO:0007669"/>
    <property type="project" value="UniProtKB-EC"/>
</dbReference>
<organism evidence="12 13">
    <name type="scientific">Frankliniella occidentalis</name>
    <name type="common">Western flower thrips</name>
    <name type="synonym">Euthrips occidentalis</name>
    <dbReference type="NCBI Taxonomy" id="133901"/>
    <lineage>
        <taxon>Eukaryota</taxon>
        <taxon>Metazoa</taxon>
        <taxon>Ecdysozoa</taxon>
        <taxon>Arthropoda</taxon>
        <taxon>Hexapoda</taxon>
        <taxon>Insecta</taxon>
        <taxon>Pterygota</taxon>
        <taxon>Neoptera</taxon>
        <taxon>Paraneoptera</taxon>
        <taxon>Thysanoptera</taxon>
        <taxon>Terebrantia</taxon>
        <taxon>Thripoidea</taxon>
        <taxon>Thripidae</taxon>
        <taxon>Frankliniella</taxon>
    </lineage>
</organism>
<name>A0A6J1SJ97_FRAOC</name>
<dbReference type="InterPro" id="IPR011042">
    <property type="entry name" value="6-blade_b-propeller_TolB-like"/>
</dbReference>
<dbReference type="AlphaFoldDB" id="A0A6J1SJ97"/>
<dbReference type="RefSeq" id="XP_026280813.1">
    <property type="nucleotide sequence ID" value="XM_026425028.2"/>
</dbReference>
<protein>
    <recommendedName>
        <fullName evidence="6">Acylamino-acid-releasing enzyme</fullName>
        <ecNumber evidence="5">3.4.19.1</ecNumber>
    </recommendedName>
</protein>
<comment type="subunit">
    <text evidence="4">Homotetramer.</text>
</comment>
<evidence type="ECO:0000256" key="1">
    <source>
        <dbReference type="ARBA" id="ARBA00000721"/>
    </source>
</evidence>
<feature type="domain" description="Acylamino-acid-releasing enzyme N-terminal" evidence="11">
    <location>
        <begin position="11"/>
        <end position="448"/>
    </location>
</feature>
<keyword evidence="12" id="KW-1185">Reference proteome</keyword>
<dbReference type="GO" id="GO:0006508">
    <property type="term" value="P:proteolysis"/>
    <property type="evidence" value="ECO:0007669"/>
    <property type="project" value="InterPro"/>
</dbReference>
<evidence type="ECO:0000256" key="2">
    <source>
        <dbReference type="ARBA" id="ARBA00004496"/>
    </source>
</evidence>
<sequence>MSYLGTMKQSETIVNLFKKAALVPGLSSAWILQSGALPGKSVTVISRWAQRNLERGKMVKFQQYHLFDSATAKATDMLPVDVSNETISRISNSDELRASLRDYPSNGSGNKQYLEIWKHHQLYQNYDLSALDVHGEVYTDEEFSSLEWSPCETKVIYIAERKVPKSEPFYKPKPQDSKENDPEKAPQKGEEYTYRDEWGETLVGKHQPVVVVCDLNSELLTVLDAIPSEYSPGQVIWTPDGKGIVGVGWKNEPRRLGLVYCTNRESVIFHLSLENGEFSILSQSNSQAVRSPRFSPDGQYLVWLQGEAGGPHHAGLKLMCCLWETRKVSTVIDLVKSQIKIVNGKLFNGIYSLKLPHRCWSTDSKRLFFSTPQRFRVISYVVDISNGEITELEWPVDGPTKGSGTILDVSQDMIVMSRSSLRVPAGLVLGNLPPAGQEHTIKWMPITSWVAPSDLQNCEVQYISLLAENSSDSVRNFNALYVGPHGKPDGSVPLIVYPHGGPHSMFTDEYSLNVRLMVTLGYGVLLVNFRGSIGLGEDSVHFLPGRVGDADVKDVHQAKNFALKEFSCLNPKKCVLFGGSHGGFLVTHLSGQYPNDYCAVVARNPVVDIASMTSISDIPDWCYTEAGYLYNPASIASIESLAAMRQCSPIQHIANVKAPTLLMLGKKDLRVPFSQGMAFYHTLHANGVITKVHVYDDVHGLGTVPVEMDNIINSMLWFGEHTG</sequence>
<dbReference type="SUPFAM" id="SSF53474">
    <property type="entry name" value="alpha/beta-Hydrolases"/>
    <property type="match status" value="1"/>
</dbReference>
<dbReference type="GO" id="GO:0004252">
    <property type="term" value="F:serine-type endopeptidase activity"/>
    <property type="evidence" value="ECO:0007669"/>
    <property type="project" value="TreeGrafter"/>
</dbReference>
<dbReference type="PANTHER" id="PTHR42776">
    <property type="entry name" value="SERINE PEPTIDASE S9 FAMILY MEMBER"/>
    <property type="match status" value="1"/>
</dbReference>
<comment type="subcellular location">
    <subcellularLocation>
        <location evidence="2">Cytoplasm</location>
    </subcellularLocation>
</comment>
<dbReference type="Pfam" id="PF00326">
    <property type="entry name" value="Peptidase_S9"/>
    <property type="match status" value="1"/>
</dbReference>
<keyword evidence="7" id="KW-0963">Cytoplasm</keyword>
<evidence type="ECO:0000256" key="8">
    <source>
        <dbReference type="ARBA" id="ARBA00022801"/>
    </source>
</evidence>
<keyword evidence="8" id="KW-0378">Hydrolase</keyword>
<accession>A0A6J1SJ97</accession>
<dbReference type="Proteomes" id="UP000504606">
    <property type="component" value="Unplaced"/>
</dbReference>
<dbReference type="EC" id="3.4.19.1" evidence="5"/>
<evidence type="ECO:0000256" key="9">
    <source>
        <dbReference type="SAM" id="MobiDB-lite"/>
    </source>
</evidence>
<evidence type="ECO:0000313" key="13">
    <source>
        <dbReference type="RefSeq" id="XP_026280813.1"/>
    </source>
</evidence>
<dbReference type="GO" id="GO:0005737">
    <property type="term" value="C:cytoplasm"/>
    <property type="evidence" value="ECO:0007669"/>
    <property type="project" value="UniProtKB-SubCell"/>
</dbReference>
<dbReference type="InterPro" id="IPR029058">
    <property type="entry name" value="AB_hydrolase_fold"/>
</dbReference>
<comment type="similarity">
    <text evidence="3">Belongs to the peptidase S9C family.</text>
</comment>
<gene>
    <name evidence="13" type="primary">LOC113208151</name>
</gene>
<comment type="catalytic activity">
    <reaction evidence="1">
        <text>Cleavage of an N-acetyl or N-formyl amino acid from the N-terminus of a polypeptide.</text>
        <dbReference type="EC" id="3.4.19.1"/>
    </reaction>
</comment>
<feature type="region of interest" description="Disordered" evidence="9">
    <location>
        <begin position="167"/>
        <end position="191"/>
    </location>
</feature>
<evidence type="ECO:0000256" key="4">
    <source>
        <dbReference type="ARBA" id="ARBA00011881"/>
    </source>
</evidence>
<evidence type="ECO:0000259" key="11">
    <source>
        <dbReference type="Pfam" id="PF19283"/>
    </source>
</evidence>